<dbReference type="GO" id="GO:0016491">
    <property type="term" value="F:oxidoreductase activity"/>
    <property type="evidence" value="ECO:0007669"/>
    <property type="project" value="UniProtKB-KW"/>
</dbReference>
<gene>
    <name evidence="1" type="ORF">CARN3_1176</name>
</gene>
<protein>
    <submittedName>
        <fullName evidence="1">Lycopene beta cyclase, chloroplast</fullName>
        <ecNumber evidence="1">1.14.-.-</ecNumber>
    </submittedName>
</protein>
<dbReference type="AlphaFoldDB" id="E6PZ21"/>
<name>E6PZ21_9ZZZZ</name>
<sequence>MASKFTSLPPETIFTTWEFPVSIFRSQMVDVAIIGAGPYGL</sequence>
<reference evidence="1" key="1">
    <citation type="submission" date="2009-10" db="EMBL/GenBank/DDBJ databases">
        <title>Diversity of trophic interactions inside an arsenic-rich microbial ecosystem.</title>
        <authorList>
            <person name="Bertin P.N."/>
            <person name="Heinrich-Salmeron A."/>
            <person name="Pelletier E."/>
            <person name="Goulhen-Chollet F."/>
            <person name="Arsene-Ploetze F."/>
            <person name="Gallien S."/>
            <person name="Calteau A."/>
            <person name="Vallenet D."/>
            <person name="Casiot C."/>
            <person name="Chane-Woon-Ming B."/>
            <person name="Giloteaux L."/>
            <person name="Barakat M."/>
            <person name="Bonnefoy V."/>
            <person name="Bruneel O."/>
            <person name="Chandler M."/>
            <person name="Cleiss J."/>
            <person name="Duran R."/>
            <person name="Elbaz-Poulichet F."/>
            <person name="Fonknechten N."/>
            <person name="Lauga B."/>
            <person name="Mornico D."/>
            <person name="Ortet P."/>
            <person name="Schaeffer C."/>
            <person name="Siguier P."/>
            <person name="Alexander Thil Smith A."/>
            <person name="Van Dorsselaer A."/>
            <person name="Weissenbach J."/>
            <person name="Medigue C."/>
            <person name="Le Paslier D."/>
        </authorList>
    </citation>
    <scope>NUCLEOTIDE SEQUENCE</scope>
</reference>
<evidence type="ECO:0000313" key="1">
    <source>
        <dbReference type="EMBL" id="CBI00180.1"/>
    </source>
</evidence>
<accession>E6PZ21</accession>
<dbReference type="EMBL" id="CABN01000100">
    <property type="protein sequence ID" value="CBI00180.1"/>
    <property type="molecule type" value="Genomic_DNA"/>
</dbReference>
<comment type="caution">
    <text evidence="1">The sequence shown here is derived from an EMBL/GenBank/DDBJ whole genome shotgun (WGS) entry which is preliminary data.</text>
</comment>
<dbReference type="EC" id="1.14.-.-" evidence="1"/>
<keyword evidence="1" id="KW-0560">Oxidoreductase</keyword>
<proteinExistence type="predicted"/>
<organism evidence="1">
    <name type="scientific">mine drainage metagenome</name>
    <dbReference type="NCBI Taxonomy" id="410659"/>
    <lineage>
        <taxon>unclassified sequences</taxon>
        <taxon>metagenomes</taxon>
        <taxon>ecological metagenomes</taxon>
    </lineage>
</organism>